<reference evidence="2 3" key="1">
    <citation type="submission" date="2018-11" db="EMBL/GenBank/DDBJ databases">
        <authorList>
            <consortium name="Pathogen Informatics"/>
        </authorList>
    </citation>
    <scope>NUCLEOTIDE SEQUENCE [LARGE SCALE GENOMIC DNA]</scope>
    <source>
        <strain evidence="2 3">MHpl1</strain>
    </source>
</reference>
<organism evidence="2 3">
    <name type="scientific">Haemonchus placei</name>
    <name type="common">Barber's pole worm</name>
    <dbReference type="NCBI Taxonomy" id="6290"/>
    <lineage>
        <taxon>Eukaryota</taxon>
        <taxon>Metazoa</taxon>
        <taxon>Ecdysozoa</taxon>
        <taxon>Nematoda</taxon>
        <taxon>Chromadorea</taxon>
        <taxon>Rhabditida</taxon>
        <taxon>Rhabditina</taxon>
        <taxon>Rhabditomorpha</taxon>
        <taxon>Strongyloidea</taxon>
        <taxon>Trichostrongylidae</taxon>
        <taxon>Haemonchus</taxon>
    </lineage>
</organism>
<proteinExistence type="predicted"/>
<feature type="region of interest" description="Disordered" evidence="1">
    <location>
        <begin position="14"/>
        <end position="66"/>
    </location>
</feature>
<accession>A0A3P7WIK9</accession>
<feature type="compositionally biased region" description="Basic and acidic residues" evidence="1">
    <location>
        <begin position="45"/>
        <end position="55"/>
    </location>
</feature>
<dbReference type="STRING" id="6290.A0A3P7WIK9"/>
<evidence type="ECO:0000313" key="2">
    <source>
        <dbReference type="EMBL" id="VDO17478.1"/>
    </source>
</evidence>
<dbReference type="AlphaFoldDB" id="A0A3P7WIK9"/>
<sequence length="66" mass="7163">MRLQQQQLVAAAAQGKLGKVRPPTQMIPSSVQRQMNKASSSQPEEAVHRGSRADQDGSPTHMVEPV</sequence>
<dbReference type="OrthoDB" id="8916892at2759"/>
<feature type="compositionally biased region" description="Polar residues" evidence="1">
    <location>
        <begin position="26"/>
        <end position="43"/>
    </location>
</feature>
<evidence type="ECO:0000313" key="3">
    <source>
        <dbReference type="Proteomes" id="UP000268014"/>
    </source>
</evidence>
<protein>
    <submittedName>
        <fullName evidence="2">Uncharacterized protein</fullName>
    </submittedName>
</protein>
<dbReference type="EMBL" id="UZAF01007579">
    <property type="protein sequence ID" value="VDO17478.1"/>
    <property type="molecule type" value="Genomic_DNA"/>
</dbReference>
<evidence type="ECO:0000256" key="1">
    <source>
        <dbReference type="SAM" id="MobiDB-lite"/>
    </source>
</evidence>
<gene>
    <name evidence="2" type="ORF">HPLM_LOCUS2902</name>
</gene>
<keyword evidence="3" id="KW-1185">Reference proteome</keyword>
<name>A0A3P7WIK9_HAEPC</name>
<dbReference type="Proteomes" id="UP000268014">
    <property type="component" value="Unassembled WGS sequence"/>
</dbReference>